<accession>A0ABT9YN34</accession>
<organism evidence="1 2">
    <name type="scientific">Alkalicoccobacillus murimartini</name>
    <dbReference type="NCBI Taxonomy" id="171685"/>
    <lineage>
        <taxon>Bacteria</taxon>
        <taxon>Bacillati</taxon>
        <taxon>Bacillota</taxon>
        <taxon>Bacilli</taxon>
        <taxon>Bacillales</taxon>
        <taxon>Bacillaceae</taxon>
        <taxon>Alkalicoccobacillus</taxon>
    </lineage>
</organism>
<evidence type="ECO:0000313" key="2">
    <source>
        <dbReference type="Proteomes" id="UP001225034"/>
    </source>
</evidence>
<gene>
    <name evidence="1" type="ORF">J2S05_003714</name>
</gene>
<name>A0ABT9YN34_9BACI</name>
<protein>
    <submittedName>
        <fullName evidence="1">Uncharacterized protein</fullName>
    </submittedName>
</protein>
<sequence>MIKVNVSSKQIEKAHKALIEELKERQDKALKVLSQQGDLSKLKAELDAAQYLLKANRAAIFSYNKIKDQIVDPAERRYNEALVLRRKEIDEAKIEINWTKEAIKTLELRNQWKDLSIEEHV</sequence>
<dbReference type="Proteomes" id="UP001225034">
    <property type="component" value="Unassembled WGS sequence"/>
</dbReference>
<dbReference type="EMBL" id="JAUSUA010000007">
    <property type="protein sequence ID" value="MDQ0208890.1"/>
    <property type="molecule type" value="Genomic_DNA"/>
</dbReference>
<evidence type="ECO:0000313" key="1">
    <source>
        <dbReference type="EMBL" id="MDQ0208890.1"/>
    </source>
</evidence>
<comment type="caution">
    <text evidence="1">The sequence shown here is derived from an EMBL/GenBank/DDBJ whole genome shotgun (WGS) entry which is preliminary data.</text>
</comment>
<reference evidence="1 2" key="1">
    <citation type="submission" date="2023-07" db="EMBL/GenBank/DDBJ databases">
        <title>Genomic Encyclopedia of Type Strains, Phase IV (KMG-IV): sequencing the most valuable type-strain genomes for metagenomic binning, comparative biology and taxonomic classification.</title>
        <authorList>
            <person name="Goeker M."/>
        </authorList>
    </citation>
    <scope>NUCLEOTIDE SEQUENCE [LARGE SCALE GENOMIC DNA]</scope>
    <source>
        <strain evidence="1 2">DSM 19154</strain>
    </source>
</reference>
<proteinExistence type="predicted"/>
<keyword evidence="2" id="KW-1185">Reference proteome</keyword>
<dbReference type="RefSeq" id="WP_306985309.1">
    <property type="nucleotide sequence ID" value="NZ_JAUSUA010000007.1"/>
</dbReference>